<dbReference type="InterPro" id="IPR005240">
    <property type="entry name" value="DUF389"/>
</dbReference>
<accession>A0ABV3P3W7</accession>
<feature type="transmembrane region" description="Helical" evidence="1">
    <location>
        <begin position="288"/>
        <end position="309"/>
    </location>
</feature>
<evidence type="ECO:0000313" key="3">
    <source>
        <dbReference type="Proteomes" id="UP001555826"/>
    </source>
</evidence>
<dbReference type="Proteomes" id="UP001555826">
    <property type="component" value="Unassembled WGS sequence"/>
</dbReference>
<feature type="transmembrane region" description="Helical" evidence="1">
    <location>
        <begin position="187"/>
        <end position="213"/>
    </location>
</feature>
<protein>
    <submittedName>
        <fullName evidence="2">DUF389 domain-containing protein</fullName>
    </submittedName>
</protein>
<evidence type="ECO:0000256" key="1">
    <source>
        <dbReference type="SAM" id="Phobius"/>
    </source>
</evidence>
<comment type="caution">
    <text evidence="2">The sequence shown here is derived from an EMBL/GenBank/DDBJ whole genome shotgun (WGS) entry which is preliminary data.</text>
</comment>
<proteinExistence type="predicted"/>
<dbReference type="PANTHER" id="PTHR20992">
    <property type="entry name" value="AT15442P-RELATED"/>
    <property type="match status" value="1"/>
</dbReference>
<feature type="transmembrane region" description="Helical" evidence="1">
    <location>
        <begin position="128"/>
        <end position="146"/>
    </location>
</feature>
<name>A0ABV3P3W7_9ACTN</name>
<sequence>MSVLHLRVVTPASATDDVLTVLRADAGVTNLVLHRSVVVGAREVGAREGGPPADLVEADVAREAVDSVVDGLQALGLERSGSIVLEAVDTALGDDVARAEAAAPGEGDDALIWEQVERAADGGATASATFYAFLVLATLIAAVGLLTDSQVLIVGAMVLGPEFGPLAALAVAVVRRRRDLVPGPLRALGLGFPLAMVVTAAGVALLDAVGLVPQEFLDGRRPLTSFVASPDEFSVIVAVLAGIAGTLSLTSAKSGPLVGVFISVTTVPAAADFAAGVVTAQYDTALGALGQLVLNLACILLAAVVTLRLQHALWRRARRGAPTR</sequence>
<keyword evidence="3" id="KW-1185">Reference proteome</keyword>
<feature type="transmembrane region" description="Helical" evidence="1">
    <location>
        <begin position="152"/>
        <end position="175"/>
    </location>
</feature>
<keyword evidence="1" id="KW-1133">Transmembrane helix</keyword>
<keyword evidence="1" id="KW-0812">Transmembrane</keyword>
<dbReference type="Pfam" id="PF04087">
    <property type="entry name" value="DUF389"/>
    <property type="match status" value="1"/>
</dbReference>
<feature type="transmembrane region" description="Helical" evidence="1">
    <location>
        <begin position="257"/>
        <end position="282"/>
    </location>
</feature>
<dbReference type="RefSeq" id="WP_367636983.1">
    <property type="nucleotide sequence ID" value="NZ_JBFNQN010000004.1"/>
</dbReference>
<evidence type="ECO:0000313" key="2">
    <source>
        <dbReference type="EMBL" id="MEW9264320.1"/>
    </source>
</evidence>
<reference evidence="2 3" key="1">
    <citation type="submission" date="2024-07" db="EMBL/GenBank/DDBJ databases">
        <authorList>
            <person name="Thanompreechachai J."/>
            <person name="Duangmal K."/>
        </authorList>
    </citation>
    <scope>NUCLEOTIDE SEQUENCE [LARGE SCALE GENOMIC DNA]</scope>
    <source>
        <strain evidence="2 3">KCTC 19886</strain>
    </source>
</reference>
<gene>
    <name evidence="2" type="ORF">AB1207_06150</name>
</gene>
<organism evidence="2 3">
    <name type="scientific">Kineococcus endophyticus</name>
    <dbReference type="NCBI Taxonomy" id="1181883"/>
    <lineage>
        <taxon>Bacteria</taxon>
        <taxon>Bacillati</taxon>
        <taxon>Actinomycetota</taxon>
        <taxon>Actinomycetes</taxon>
        <taxon>Kineosporiales</taxon>
        <taxon>Kineosporiaceae</taxon>
        <taxon>Kineococcus</taxon>
    </lineage>
</organism>
<keyword evidence="1" id="KW-0472">Membrane</keyword>
<feature type="transmembrane region" description="Helical" evidence="1">
    <location>
        <begin position="233"/>
        <end position="250"/>
    </location>
</feature>
<dbReference type="PANTHER" id="PTHR20992:SF9">
    <property type="entry name" value="AT15442P-RELATED"/>
    <property type="match status" value="1"/>
</dbReference>
<dbReference type="EMBL" id="JBFNQN010000004">
    <property type="protein sequence ID" value="MEW9264320.1"/>
    <property type="molecule type" value="Genomic_DNA"/>
</dbReference>